<accession>A0A5Q5BIZ4</accession>
<protein>
    <submittedName>
        <fullName evidence="2">Exporter of polyketide antibiotics-like protein</fullName>
    </submittedName>
</protein>
<feature type="transmembrane region" description="Helical" evidence="1">
    <location>
        <begin position="309"/>
        <end position="330"/>
    </location>
</feature>
<gene>
    <name evidence="2" type="ordered locus">Mmcs_2205</name>
</gene>
<organism evidence="2">
    <name type="scientific">Mycobacterium sp. (strain MCS)</name>
    <dbReference type="NCBI Taxonomy" id="164756"/>
    <lineage>
        <taxon>Bacteria</taxon>
        <taxon>Bacillati</taxon>
        <taxon>Actinomycetota</taxon>
        <taxon>Actinomycetes</taxon>
        <taxon>Mycobacteriales</taxon>
        <taxon>Mycobacteriaceae</taxon>
        <taxon>Mycobacterium</taxon>
    </lineage>
</organism>
<reference evidence="2" key="1">
    <citation type="submission" date="2006-06" db="EMBL/GenBank/DDBJ databases">
        <title>Complete sequence of chromosome of Mycobacterium sp. MCS.</title>
        <authorList>
            <consortium name="US DOE Joint Genome Institute"/>
            <person name="Copeland A."/>
            <person name="Lucas S."/>
            <person name="Lapidus A."/>
            <person name="Barry K."/>
            <person name="Detter J.C."/>
            <person name="Glavina del Rio T."/>
            <person name="Hammon N."/>
            <person name="Israni S."/>
            <person name="Dalin E."/>
            <person name="Tice H."/>
            <person name="Pitluck S."/>
            <person name="Martinez M."/>
            <person name="Schmutz J."/>
            <person name="Larimer F."/>
            <person name="Land M."/>
            <person name="Hauser L."/>
            <person name="Kyrpides N."/>
            <person name="Kim E."/>
            <person name="Miller C.D."/>
            <person name="Hughes J.E."/>
            <person name="Anderson A.J."/>
            <person name="Sims R.C."/>
            <person name="Richardson P."/>
        </authorList>
    </citation>
    <scope>NUCLEOTIDE SEQUENCE [LARGE SCALE GENOMIC DNA]</scope>
    <source>
        <strain evidence="2">MCS</strain>
    </source>
</reference>
<feature type="transmembrane region" description="Helical" evidence="1">
    <location>
        <begin position="169"/>
        <end position="191"/>
    </location>
</feature>
<dbReference type="KEGG" id="mmc:Mmcs_2205"/>
<evidence type="ECO:0000313" key="2">
    <source>
        <dbReference type="EMBL" id="ABG08313.1"/>
    </source>
</evidence>
<feature type="transmembrane region" description="Helical" evidence="1">
    <location>
        <begin position="467"/>
        <end position="486"/>
    </location>
</feature>
<feature type="transmembrane region" description="Helical" evidence="1">
    <location>
        <begin position="32"/>
        <end position="51"/>
    </location>
</feature>
<feature type="transmembrane region" description="Helical" evidence="1">
    <location>
        <begin position="91"/>
        <end position="113"/>
    </location>
</feature>
<feature type="transmembrane region" description="Helical" evidence="1">
    <location>
        <begin position="362"/>
        <end position="380"/>
    </location>
</feature>
<feature type="transmembrane region" description="Helical" evidence="1">
    <location>
        <begin position="436"/>
        <end position="460"/>
    </location>
</feature>
<feature type="transmembrane region" description="Helical" evidence="1">
    <location>
        <begin position="140"/>
        <end position="163"/>
    </location>
</feature>
<keyword evidence="1" id="KW-1133">Transmembrane helix</keyword>
<feature type="transmembrane region" description="Helical" evidence="1">
    <location>
        <begin position="203"/>
        <end position="227"/>
    </location>
</feature>
<evidence type="ECO:0000256" key="1">
    <source>
        <dbReference type="SAM" id="Phobius"/>
    </source>
</evidence>
<proteinExistence type="predicted"/>
<dbReference type="AlphaFoldDB" id="A0A5Q5BIZ4"/>
<feature type="transmembrane region" description="Helical" evidence="1">
    <location>
        <begin position="516"/>
        <end position="535"/>
    </location>
</feature>
<dbReference type="EMBL" id="CP000384">
    <property type="protein sequence ID" value="ABG08313.1"/>
    <property type="molecule type" value="Genomic_DNA"/>
</dbReference>
<feature type="transmembrane region" description="Helical" evidence="1">
    <location>
        <begin position="247"/>
        <end position="266"/>
    </location>
</feature>
<keyword evidence="1" id="KW-0812">Transmembrane</keyword>
<name>A0A5Q5BIZ4_MYCSS</name>
<feature type="transmembrane region" description="Helical" evidence="1">
    <location>
        <begin position="401"/>
        <end position="424"/>
    </location>
</feature>
<sequence>MTTATMPAAPTASAPPVTRTVGRLAVRQVRRGTLIVAGVAAGMSALVAAQYQSTFSGELDQGALRALAENPAVRVLFGPPLALDDPGGFTVWRTGTPVLVIAAVWILLAVIRITRGEEEAGRWDLLLAGPLRTVDAAARCLLAVVGAAVVIGTAVGLAMVAAGTDPRGAALYAACVAGTAAWFATVGALAAQAMPTRSAAVGASVAVLGAALLLRMLSDGVAALTWTAWLTPFGLLGRVAPYAHNDILPLLVLVAVPPLIGAAALATARHRDVGGGVVSVSTRRRPRILLLGSVGGFALRRALRPALGWSIGIATYFLLLGAMLTSILEFLTENPRFAELAAAAGFSGLGSADGFAAALFRLLAIATGLFAATRLAALVADERARRWTTVLAAPVPRARVAAQEIGVTAVGVLMLHTVAALAMWLGSAVTGGPLRWGSALAGALNPAPVAFLALGAAALAVGWLPSAVTAVGAVPVAGGFLLEVLADSLHAPRHLQQVSPFPHVASVPAEPPNTGAIVAFLIIGTGLAAAGVAGYRRRDLVS</sequence>
<keyword evidence="1" id="KW-0472">Membrane</keyword>